<dbReference type="EMBL" id="MN740011">
    <property type="protein sequence ID" value="QHT83785.1"/>
    <property type="molecule type" value="Genomic_DNA"/>
</dbReference>
<dbReference type="InterPro" id="IPR005637">
    <property type="entry name" value="TAP_C_dom"/>
</dbReference>
<feature type="domain" description="TAP-C" evidence="1">
    <location>
        <begin position="14"/>
        <end position="67"/>
    </location>
</feature>
<evidence type="ECO:0000259" key="1">
    <source>
        <dbReference type="PROSITE" id="PS51281"/>
    </source>
</evidence>
<proteinExistence type="predicted"/>
<reference evidence="2" key="1">
    <citation type="journal article" date="2020" name="Nature">
        <title>Giant virus diversity and host interactions through global metagenomics.</title>
        <authorList>
            <person name="Schulz F."/>
            <person name="Roux S."/>
            <person name="Paez-Espino D."/>
            <person name="Jungbluth S."/>
            <person name="Walsh D.A."/>
            <person name="Denef V.J."/>
            <person name="McMahon K.D."/>
            <person name="Konstantinidis K.T."/>
            <person name="Eloe-Fadrosh E.A."/>
            <person name="Kyrpides N.C."/>
            <person name="Woyke T."/>
        </authorList>
    </citation>
    <scope>NUCLEOTIDE SEQUENCE</scope>
    <source>
        <strain evidence="2">GVMAG-M-3300023184-168</strain>
    </source>
</reference>
<organism evidence="2">
    <name type="scientific">viral metagenome</name>
    <dbReference type="NCBI Taxonomy" id="1070528"/>
    <lineage>
        <taxon>unclassified sequences</taxon>
        <taxon>metagenomes</taxon>
        <taxon>organismal metagenomes</taxon>
    </lineage>
</organism>
<protein>
    <recommendedName>
        <fullName evidence="1">TAP-C domain-containing protein</fullName>
    </recommendedName>
</protein>
<sequence>MGLFYSCCCENKDFNKKELKKLFKQYMCINVYYNHKCKEFNDIQSNKSTTKFQKNKSKVPEEFYLKTKKELFDFAKFHNNYKKKLIKELLEYCEKYPNEYINKYPHIITYKFYPSRLEENLLDLIPLLYE</sequence>
<name>A0A6C0HUE9_9ZZZZ</name>
<evidence type="ECO:0000313" key="2">
    <source>
        <dbReference type="EMBL" id="QHT83785.1"/>
    </source>
</evidence>
<dbReference type="PROSITE" id="PS51281">
    <property type="entry name" value="TAP_C"/>
    <property type="match status" value="1"/>
</dbReference>
<dbReference type="AlphaFoldDB" id="A0A6C0HUE9"/>
<dbReference type="GO" id="GO:0051028">
    <property type="term" value="P:mRNA transport"/>
    <property type="evidence" value="ECO:0007669"/>
    <property type="project" value="InterPro"/>
</dbReference>
<accession>A0A6C0HUE9</accession>
<dbReference type="GO" id="GO:0005634">
    <property type="term" value="C:nucleus"/>
    <property type="evidence" value="ECO:0007669"/>
    <property type="project" value="InterPro"/>
</dbReference>